<sequence>MADNEKLFWFMGKPAKITSTLFLAVFATTVGSSLLFGYSMAVFNNLEKRVKCFLMAEACSVFIDQEHQLQANAWYAGLTTAYIVLGTVGSFCSGMVSDFFGRKKALWLNCIVGIIGGSLNIIVWFSNSKVNLFIARLILGLNAGITTGIAPTFIAEISPTSLRGALTACHQLFITLGIVVAYFFTMKFTLNNDYWVFSAALPVIPAVISFCLLPFLPESPRYLFINKDDIENAKIAFEKYNQIQDPETQLNEIKKEVEEQKALPKFRIIDLFTSKHYRLAVIISIVLNVMQQFSGINAVIGYSQNMMLSAKVPLNYLEICVLLIGIFNCVSTIPAVILMEITGRRKLLIYPSFLLIASLLICFIMVGIIPPIFKTHTNVWATISVVAIFLYIIGFAIGLGPIPGIVVAEIFTQAPRAAAYSLALGIQWFSSFIILLLYPIINDVIPSGYVFVIFLCFTVPSLTFLVIFMPETKNRSFAEIAKILAGNKVENSEA</sequence>
<feature type="transmembrane region" description="Helical" evidence="7">
    <location>
        <begin position="165"/>
        <end position="184"/>
    </location>
</feature>
<evidence type="ECO:0000256" key="3">
    <source>
        <dbReference type="ARBA" id="ARBA00022692"/>
    </source>
</evidence>
<protein>
    <submittedName>
        <fullName evidence="9">Slc2a-6</fullName>
    </submittedName>
</protein>
<dbReference type="EMBL" id="KT163450">
    <property type="protein sequence ID" value="AKN21400.1"/>
    <property type="molecule type" value="mRNA"/>
</dbReference>
<dbReference type="InterPro" id="IPR036259">
    <property type="entry name" value="MFS_trans_sf"/>
</dbReference>
<dbReference type="InterPro" id="IPR003663">
    <property type="entry name" value="Sugar/inositol_transpt"/>
</dbReference>
<keyword evidence="3 7" id="KW-0812">Transmembrane</keyword>
<dbReference type="PRINTS" id="PR00171">
    <property type="entry name" value="SUGRTRNSPORT"/>
</dbReference>
<keyword evidence="2 6" id="KW-0813">Transport</keyword>
<dbReference type="Pfam" id="PF00083">
    <property type="entry name" value="Sugar_tr"/>
    <property type="match status" value="1"/>
</dbReference>
<feature type="transmembrane region" description="Helical" evidence="7">
    <location>
        <begin position="106"/>
        <end position="126"/>
    </location>
</feature>
<evidence type="ECO:0000256" key="6">
    <source>
        <dbReference type="RuleBase" id="RU003346"/>
    </source>
</evidence>
<comment type="similarity">
    <text evidence="6">Belongs to the major facilitator superfamily. Sugar transporter (TC 2.A.1.1) family.</text>
</comment>
<dbReference type="InterPro" id="IPR005828">
    <property type="entry name" value="MFS_sugar_transport-like"/>
</dbReference>
<proteinExistence type="evidence at transcript level"/>
<dbReference type="GO" id="GO:0016020">
    <property type="term" value="C:membrane"/>
    <property type="evidence" value="ECO:0007669"/>
    <property type="project" value="UniProtKB-SubCell"/>
</dbReference>
<evidence type="ECO:0000256" key="7">
    <source>
        <dbReference type="SAM" id="Phobius"/>
    </source>
</evidence>
<dbReference type="PANTHER" id="PTHR23503:SF8">
    <property type="entry name" value="FACILITATED GLUCOSE TRANSPORTER PROTEIN 1"/>
    <property type="match status" value="1"/>
</dbReference>
<feature type="transmembrane region" description="Helical" evidence="7">
    <location>
        <begin position="379"/>
        <end position="407"/>
    </location>
</feature>
<feature type="transmembrane region" description="Helical" evidence="7">
    <location>
        <begin position="447"/>
        <end position="468"/>
    </location>
</feature>
<keyword evidence="4 7" id="KW-1133">Transmembrane helix</keyword>
<name>A0A0H3YEU7_SCHMD</name>
<dbReference type="SUPFAM" id="SSF103473">
    <property type="entry name" value="MFS general substrate transporter"/>
    <property type="match status" value="1"/>
</dbReference>
<accession>A0A0H3YEU7</accession>
<gene>
    <name evidence="9" type="primary">slc2a-6</name>
</gene>
<organism evidence="9">
    <name type="scientific">Schmidtea mediterranea</name>
    <name type="common">Freshwater planarian flatworm</name>
    <dbReference type="NCBI Taxonomy" id="79327"/>
    <lineage>
        <taxon>Eukaryota</taxon>
        <taxon>Metazoa</taxon>
        <taxon>Spiralia</taxon>
        <taxon>Lophotrochozoa</taxon>
        <taxon>Platyhelminthes</taxon>
        <taxon>Rhabditophora</taxon>
        <taxon>Seriata</taxon>
        <taxon>Tricladida</taxon>
        <taxon>Continenticola</taxon>
        <taxon>Geoplanoidea</taxon>
        <taxon>Dugesiidae</taxon>
        <taxon>Schmidtea</taxon>
    </lineage>
</organism>
<dbReference type="PROSITE" id="PS00217">
    <property type="entry name" value="SUGAR_TRANSPORT_2"/>
    <property type="match status" value="1"/>
</dbReference>
<feature type="transmembrane region" description="Helical" evidence="7">
    <location>
        <begin position="73"/>
        <end position="94"/>
    </location>
</feature>
<feature type="transmembrane region" description="Helical" evidence="7">
    <location>
        <begin position="21"/>
        <end position="41"/>
    </location>
</feature>
<feature type="transmembrane region" description="Helical" evidence="7">
    <location>
        <begin position="316"/>
        <end position="341"/>
    </location>
</feature>
<keyword evidence="5 7" id="KW-0472">Membrane</keyword>
<feature type="domain" description="Major facilitator superfamily (MFS) profile" evidence="8">
    <location>
        <begin position="25"/>
        <end position="473"/>
    </location>
</feature>
<dbReference type="InterPro" id="IPR005829">
    <property type="entry name" value="Sugar_transporter_CS"/>
</dbReference>
<feature type="transmembrane region" description="Helical" evidence="7">
    <location>
        <begin position="132"/>
        <end position="153"/>
    </location>
</feature>
<evidence type="ECO:0000313" key="9">
    <source>
        <dbReference type="EMBL" id="AKN21400.1"/>
    </source>
</evidence>
<evidence type="ECO:0000259" key="8">
    <source>
        <dbReference type="PROSITE" id="PS50850"/>
    </source>
</evidence>
<dbReference type="GO" id="GO:0015149">
    <property type="term" value="F:hexose transmembrane transporter activity"/>
    <property type="evidence" value="ECO:0007669"/>
    <property type="project" value="TreeGrafter"/>
</dbReference>
<feature type="transmembrane region" description="Helical" evidence="7">
    <location>
        <begin position="353"/>
        <end position="373"/>
    </location>
</feature>
<evidence type="ECO:0000256" key="2">
    <source>
        <dbReference type="ARBA" id="ARBA00022448"/>
    </source>
</evidence>
<comment type="subcellular location">
    <subcellularLocation>
        <location evidence="1">Membrane</location>
        <topology evidence="1">Multi-pass membrane protein</topology>
    </subcellularLocation>
</comment>
<reference evidence="9" key="1">
    <citation type="journal article" date="2015" name="Elife">
        <title>Stem cells and fluid flow drive cyst formation in an invertebrate excretory organ.</title>
        <authorList>
            <person name="Thi-Kim Vu H."/>
            <person name="Rink J.C."/>
            <person name="McKinney S.A."/>
            <person name="McClain M."/>
            <person name="Lakshmanaperumal N."/>
            <person name="Alexander R."/>
            <person name="Sanchez Alvarado A."/>
        </authorList>
    </citation>
    <scope>NUCLEOTIDE SEQUENCE</scope>
</reference>
<dbReference type="InterPro" id="IPR020846">
    <property type="entry name" value="MFS_dom"/>
</dbReference>
<dbReference type="InterPro" id="IPR045263">
    <property type="entry name" value="GLUT"/>
</dbReference>
<feature type="transmembrane region" description="Helical" evidence="7">
    <location>
        <begin position="277"/>
        <end position="296"/>
    </location>
</feature>
<feature type="transmembrane region" description="Helical" evidence="7">
    <location>
        <begin position="196"/>
        <end position="216"/>
    </location>
</feature>
<dbReference type="NCBIfam" id="TIGR00879">
    <property type="entry name" value="SP"/>
    <property type="match status" value="1"/>
</dbReference>
<evidence type="ECO:0000256" key="1">
    <source>
        <dbReference type="ARBA" id="ARBA00004141"/>
    </source>
</evidence>
<feature type="transmembrane region" description="Helical" evidence="7">
    <location>
        <begin position="419"/>
        <end position="441"/>
    </location>
</feature>
<dbReference type="Gene3D" id="1.20.1250.20">
    <property type="entry name" value="MFS general substrate transporter like domains"/>
    <property type="match status" value="1"/>
</dbReference>
<evidence type="ECO:0000256" key="4">
    <source>
        <dbReference type="ARBA" id="ARBA00022989"/>
    </source>
</evidence>
<dbReference type="PANTHER" id="PTHR23503">
    <property type="entry name" value="SOLUTE CARRIER FAMILY 2"/>
    <property type="match status" value="1"/>
</dbReference>
<evidence type="ECO:0000256" key="5">
    <source>
        <dbReference type="ARBA" id="ARBA00023136"/>
    </source>
</evidence>
<dbReference type="PROSITE" id="PS50850">
    <property type="entry name" value="MFS"/>
    <property type="match status" value="1"/>
</dbReference>
<dbReference type="AlphaFoldDB" id="A0A0H3YEU7"/>